<keyword evidence="1 5" id="KW-1003">Cell membrane</keyword>
<organism evidence="6 7">
    <name type="scientific">Nitrospira defluvii</name>
    <dbReference type="NCBI Taxonomy" id="330214"/>
    <lineage>
        <taxon>Bacteria</taxon>
        <taxon>Pseudomonadati</taxon>
        <taxon>Nitrospirota</taxon>
        <taxon>Nitrospiria</taxon>
        <taxon>Nitrospirales</taxon>
        <taxon>Nitrospiraceae</taxon>
        <taxon>Nitrospira</taxon>
    </lineage>
</organism>
<feature type="transmembrane region" description="Helical" evidence="5">
    <location>
        <begin position="87"/>
        <end position="104"/>
    </location>
</feature>
<dbReference type="NCBIfam" id="NF002586">
    <property type="entry name" value="PRK02237.1"/>
    <property type="match status" value="1"/>
</dbReference>
<keyword evidence="3 5" id="KW-1133">Transmembrane helix</keyword>
<reference evidence="6 7" key="1">
    <citation type="submission" date="2021-02" db="EMBL/GenBank/DDBJ databases">
        <authorList>
            <person name="Han P."/>
        </authorList>
    </citation>
    <scope>NUCLEOTIDE SEQUENCE [LARGE SCALE GENOMIC DNA]</scope>
    <source>
        <strain evidence="6">Candidatus Nitrospira sp. ZN2</strain>
    </source>
</reference>
<feature type="transmembrane region" description="Helical" evidence="5">
    <location>
        <begin position="59"/>
        <end position="75"/>
    </location>
</feature>
<evidence type="ECO:0000256" key="2">
    <source>
        <dbReference type="ARBA" id="ARBA00022692"/>
    </source>
</evidence>
<feature type="transmembrane region" description="Helical" evidence="5">
    <location>
        <begin position="37"/>
        <end position="53"/>
    </location>
</feature>
<protein>
    <submittedName>
        <fullName evidence="6">Uncharacterized protein</fullName>
    </submittedName>
</protein>
<dbReference type="InterPro" id="IPR003844">
    <property type="entry name" value="UPF0060"/>
</dbReference>
<comment type="subcellular location">
    <subcellularLocation>
        <location evidence="5">Cell membrane</location>
        <topology evidence="5">Multi-pass membrane protein</topology>
    </subcellularLocation>
</comment>
<keyword evidence="4 5" id="KW-0472">Membrane</keyword>
<evidence type="ECO:0000256" key="1">
    <source>
        <dbReference type="ARBA" id="ARBA00022475"/>
    </source>
</evidence>
<dbReference type="PANTHER" id="PTHR36116:SF1">
    <property type="entry name" value="UPF0060 MEMBRANE PROTEIN YNFA"/>
    <property type="match status" value="1"/>
</dbReference>
<evidence type="ECO:0000313" key="6">
    <source>
        <dbReference type="EMBL" id="CAE6765203.1"/>
    </source>
</evidence>
<sequence>MHTEGCTVSTKLASSSENDSKISFFPDVRNSYSQRRLAGLFEIGGGYLIWQWWRNGSHWSIGLLGAVVLILYGIVPTYQPSHFGRVYAAYGGWFIILSILWGWLVDHVEPDRFDVIGAMVCLVGVTVMMYWPR</sequence>
<evidence type="ECO:0000256" key="4">
    <source>
        <dbReference type="ARBA" id="ARBA00023136"/>
    </source>
</evidence>
<dbReference type="EMBL" id="CAJNBJ010000017">
    <property type="protein sequence ID" value="CAE6765203.1"/>
    <property type="molecule type" value="Genomic_DNA"/>
</dbReference>
<evidence type="ECO:0000256" key="3">
    <source>
        <dbReference type="ARBA" id="ARBA00022989"/>
    </source>
</evidence>
<comment type="similarity">
    <text evidence="5">Belongs to the UPF0060 family.</text>
</comment>
<evidence type="ECO:0000256" key="5">
    <source>
        <dbReference type="HAMAP-Rule" id="MF_00010"/>
    </source>
</evidence>
<feature type="transmembrane region" description="Helical" evidence="5">
    <location>
        <begin position="116"/>
        <end position="132"/>
    </location>
</feature>
<dbReference type="HAMAP" id="MF_00010">
    <property type="entry name" value="UPF0060"/>
    <property type="match status" value="1"/>
</dbReference>
<dbReference type="Pfam" id="PF02694">
    <property type="entry name" value="UPF0060"/>
    <property type="match status" value="1"/>
</dbReference>
<accession>A0ABN7LR24</accession>
<gene>
    <name evidence="6" type="ORF">NSPZN2_40003</name>
</gene>
<dbReference type="InterPro" id="IPR037185">
    <property type="entry name" value="EmrE-like"/>
</dbReference>
<dbReference type="PANTHER" id="PTHR36116">
    <property type="entry name" value="UPF0060 MEMBRANE PROTEIN YNFA"/>
    <property type="match status" value="1"/>
</dbReference>
<comment type="caution">
    <text evidence="6">The sequence shown here is derived from an EMBL/GenBank/DDBJ whole genome shotgun (WGS) entry which is preliminary data.</text>
</comment>
<keyword evidence="2 5" id="KW-0812">Transmembrane</keyword>
<name>A0ABN7LR24_9BACT</name>
<dbReference type="Proteomes" id="UP000675880">
    <property type="component" value="Unassembled WGS sequence"/>
</dbReference>
<dbReference type="RefSeq" id="WP_213042896.1">
    <property type="nucleotide sequence ID" value="NZ_CAJNBJ010000017.1"/>
</dbReference>
<evidence type="ECO:0000313" key="7">
    <source>
        <dbReference type="Proteomes" id="UP000675880"/>
    </source>
</evidence>
<keyword evidence="7" id="KW-1185">Reference proteome</keyword>
<proteinExistence type="inferred from homology"/>
<dbReference type="SUPFAM" id="SSF103481">
    <property type="entry name" value="Multidrug resistance efflux transporter EmrE"/>
    <property type="match status" value="1"/>
</dbReference>